<dbReference type="Gene3D" id="3.30.1150.10">
    <property type="match status" value="1"/>
</dbReference>
<name>A0A2S7I658_9FLAO</name>
<accession>A0A2S7I658</accession>
<evidence type="ECO:0000313" key="2">
    <source>
        <dbReference type="Proteomes" id="UP000238565"/>
    </source>
</evidence>
<organism evidence="1 2">
    <name type="scientific">Cloacibacterium normanense</name>
    <dbReference type="NCBI Taxonomy" id="237258"/>
    <lineage>
        <taxon>Bacteria</taxon>
        <taxon>Pseudomonadati</taxon>
        <taxon>Bacteroidota</taxon>
        <taxon>Flavobacteriia</taxon>
        <taxon>Flavobacteriales</taxon>
        <taxon>Weeksellaceae</taxon>
    </lineage>
</organism>
<reference evidence="1 2" key="1">
    <citation type="submission" date="2018-02" db="EMBL/GenBank/DDBJ databases">
        <title>Draft genome sequence of bacterial isolates from marine environment.</title>
        <authorList>
            <person name="Singh S.K."/>
            <person name="Hill R."/>
            <person name="Major S."/>
            <person name="Cai H."/>
            <person name="Li Y."/>
        </authorList>
    </citation>
    <scope>NUCLEOTIDE SEQUENCE [LARGE SCALE GENOMIC DNA]</scope>
    <source>
        <strain evidence="1 2">IMET F</strain>
    </source>
</reference>
<comment type="caution">
    <text evidence="1">The sequence shown here is derived from an EMBL/GenBank/DDBJ whole genome shotgun (WGS) entry which is preliminary data.</text>
</comment>
<dbReference type="AlphaFoldDB" id="A0A2S7I658"/>
<gene>
    <name evidence="1" type="ORF">C3729_03510</name>
</gene>
<dbReference type="EMBL" id="PTPZ01000002">
    <property type="protein sequence ID" value="PPZ92060.1"/>
    <property type="molecule type" value="Genomic_DNA"/>
</dbReference>
<protein>
    <submittedName>
        <fullName evidence="1">Uncharacterized protein</fullName>
    </submittedName>
</protein>
<dbReference type="Proteomes" id="UP000238565">
    <property type="component" value="Unassembled WGS sequence"/>
</dbReference>
<proteinExistence type="predicted"/>
<sequence length="139" mass="16188">MRKLFLFSLFISNIFIFSQEQKTEMNTESTSVIYKKAEFPGGDTAFRKELFKMINAYIDIKTYAVNGVFTFSFDVQPDGKIKNLDVNPKVKNSELFIDDMLFCMRKVKTKWIPATKDGMPITSNYTIKINFITDHTEHE</sequence>
<dbReference type="RefSeq" id="WP_104792894.1">
    <property type="nucleotide sequence ID" value="NZ_JASMRQ010000002.1"/>
</dbReference>
<dbReference type="SUPFAM" id="SSF74653">
    <property type="entry name" value="TolA/TonB C-terminal domain"/>
    <property type="match status" value="1"/>
</dbReference>
<evidence type="ECO:0000313" key="1">
    <source>
        <dbReference type="EMBL" id="PPZ92060.1"/>
    </source>
</evidence>